<evidence type="ECO:0000256" key="1">
    <source>
        <dbReference type="SAM" id="Phobius"/>
    </source>
</evidence>
<keyword evidence="4" id="KW-1185">Reference proteome</keyword>
<dbReference type="InterPro" id="IPR022553">
    <property type="entry name" value="DUF2645"/>
</dbReference>
<reference evidence="2 4" key="1">
    <citation type="submission" date="2019-09" db="EMBL/GenBank/DDBJ databases">
        <authorList>
            <person name="Li Y."/>
        </authorList>
    </citation>
    <scope>NUCLEOTIDE SEQUENCE [LARGE SCALE GENOMIC DNA]</scope>
    <source>
        <strain evidence="2 4">L3-3HA</strain>
    </source>
</reference>
<keyword evidence="1" id="KW-1133">Transmembrane helix</keyword>
<dbReference type="Pfam" id="PF10840">
    <property type="entry name" value="DUF2645"/>
    <property type="match status" value="1"/>
</dbReference>
<comment type="caution">
    <text evidence="2">The sequence shown here is derived from an EMBL/GenBank/DDBJ whole genome shotgun (WGS) entry which is preliminary data.</text>
</comment>
<dbReference type="OrthoDB" id="6594879at2"/>
<name>A0A5J5G7Y5_9GAMM</name>
<gene>
    <name evidence="2" type="ORF">FJU30_00800</name>
    <name evidence="3" type="ORF">FJU30_03965</name>
</gene>
<protein>
    <submittedName>
        <fullName evidence="2">DUF2645 family protein</fullName>
    </submittedName>
</protein>
<keyword evidence="1" id="KW-0812">Transmembrane</keyword>
<evidence type="ECO:0000313" key="2">
    <source>
        <dbReference type="EMBL" id="KAA9003289.1"/>
    </source>
</evidence>
<organism evidence="2 4">
    <name type="scientific">Affinibrenneria salicis</name>
    <dbReference type="NCBI Taxonomy" id="2590031"/>
    <lineage>
        <taxon>Bacteria</taxon>
        <taxon>Pseudomonadati</taxon>
        <taxon>Pseudomonadota</taxon>
        <taxon>Gammaproteobacteria</taxon>
        <taxon>Enterobacterales</taxon>
        <taxon>Pectobacteriaceae</taxon>
        <taxon>Affinibrenneria</taxon>
    </lineage>
</organism>
<accession>A0A5J5G7Y5</accession>
<evidence type="ECO:0000313" key="4">
    <source>
        <dbReference type="Proteomes" id="UP000335415"/>
    </source>
</evidence>
<dbReference type="EMBL" id="VYKJ01000001">
    <property type="protein sequence ID" value="KAA9003289.1"/>
    <property type="molecule type" value="Genomic_DNA"/>
</dbReference>
<dbReference type="AlphaFoldDB" id="A0A5J5G7Y5"/>
<sequence>MHYAAAFFYLCLNKKYRSGYQALMTLILAGFWYWRFFGRLRWCF</sequence>
<feature type="transmembrane region" description="Helical" evidence="1">
    <location>
        <begin position="20"/>
        <end position="37"/>
    </location>
</feature>
<evidence type="ECO:0000313" key="3">
    <source>
        <dbReference type="EMBL" id="KAA9003329.1"/>
    </source>
</evidence>
<dbReference type="EMBL" id="VYKJ01000001">
    <property type="protein sequence ID" value="KAA9003329.1"/>
    <property type="molecule type" value="Genomic_DNA"/>
</dbReference>
<keyword evidence="1" id="KW-0472">Membrane</keyword>
<dbReference type="Proteomes" id="UP000335415">
    <property type="component" value="Unassembled WGS sequence"/>
</dbReference>
<proteinExistence type="predicted"/>